<dbReference type="SUPFAM" id="SSF46785">
    <property type="entry name" value="Winged helix' DNA-binding domain"/>
    <property type="match status" value="1"/>
</dbReference>
<dbReference type="InterPro" id="IPR042839">
    <property type="entry name" value="FOXM1"/>
</dbReference>
<keyword evidence="6" id="KW-0804">Transcription</keyword>
<evidence type="ECO:0000313" key="16">
    <source>
        <dbReference type="Proteomes" id="UP001174136"/>
    </source>
</evidence>
<dbReference type="GO" id="GO:0005634">
    <property type="term" value="C:nucleus"/>
    <property type="evidence" value="ECO:0007669"/>
    <property type="project" value="UniProtKB-SubCell"/>
</dbReference>
<dbReference type="PROSITE" id="PS00657">
    <property type="entry name" value="FORK_HEAD_1"/>
    <property type="match status" value="1"/>
</dbReference>
<evidence type="ECO:0000256" key="6">
    <source>
        <dbReference type="ARBA" id="ARBA00023163"/>
    </source>
</evidence>
<keyword evidence="9" id="KW-0131">Cell cycle</keyword>
<name>A0AA47NUK2_MERPO</name>
<keyword evidence="5" id="KW-0010">Activator</keyword>
<feature type="DNA-binding region" description="Fork-head" evidence="12">
    <location>
        <begin position="313"/>
        <end position="391"/>
    </location>
</feature>
<keyword evidence="2" id="KW-0227">DNA damage</keyword>
<dbReference type="CDD" id="cd20029">
    <property type="entry name" value="FH_FOXM"/>
    <property type="match status" value="1"/>
</dbReference>
<keyword evidence="7" id="KW-0234">DNA repair</keyword>
<feature type="region of interest" description="Disordered" evidence="13">
    <location>
        <begin position="105"/>
        <end position="146"/>
    </location>
</feature>
<dbReference type="GO" id="GO:0003700">
    <property type="term" value="F:DNA-binding transcription factor activity"/>
    <property type="evidence" value="ECO:0007669"/>
    <property type="project" value="InterPro"/>
</dbReference>
<dbReference type="EMBL" id="JAOPHQ010004859">
    <property type="protein sequence ID" value="KAK0137643.1"/>
    <property type="molecule type" value="Genomic_DNA"/>
</dbReference>
<evidence type="ECO:0000256" key="2">
    <source>
        <dbReference type="ARBA" id="ARBA00022763"/>
    </source>
</evidence>
<evidence type="ECO:0000256" key="11">
    <source>
        <dbReference type="ARBA" id="ARBA00072725"/>
    </source>
</evidence>
<dbReference type="FunFam" id="1.10.10.10:FF:000245">
    <property type="entry name" value="forkhead box protein M1 isoform X2"/>
    <property type="match status" value="1"/>
</dbReference>
<dbReference type="InterPro" id="IPR001766">
    <property type="entry name" value="Fork_head_dom"/>
</dbReference>
<dbReference type="InterPro" id="IPR036388">
    <property type="entry name" value="WH-like_DNA-bd_sf"/>
</dbReference>
<feature type="region of interest" description="Disordered" evidence="13">
    <location>
        <begin position="527"/>
        <end position="553"/>
    </location>
</feature>
<dbReference type="PANTHER" id="PTHR46878:SF1">
    <property type="entry name" value="FORKHEAD BOX PROTEIN M1"/>
    <property type="match status" value="1"/>
</dbReference>
<dbReference type="PANTHER" id="PTHR46878">
    <property type="entry name" value="FORKHEAD BOX PROTEIN M1"/>
    <property type="match status" value="1"/>
</dbReference>
<dbReference type="PROSITE" id="PS50039">
    <property type="entry name" value="FORK_HEAD_3"/>
    <property type="match status" value="1"/>
</dbReference>
<organism evidence="15 16">
    <name type="scientific">Merluccius polli</name>
    <name type="common">Benguela hake</name>
    <name type="synonym">Merluccius cadenati</name>
    <dbReference type="NCBI Taxonomy" id="89951"/>
    <lineage>
        <taxon>Eukaryota</taxon>
        <taxon>Metazoa</taxon>
        <taxon>Chordata</taxon>
        <taxon>Craniata</taxon>
        <taxon>Vertebrata</taxon>
        <taxon>Euteleostomi</taxon>
        <taxon>Actinopterygii</taxon>
        <taxon>Neopterygii</taxon>
        <taxon>Teleostei</taxon>
        <taxon>Neoteleostei</taxon>
        <taxon>Acanthomorphata</taxon>
        <taxon>Zeiogadaria</taxon>
        <taxon>Gadariae</taxon>
        <taxon>Gadiformes</taxon>
        <taxon>Gadoidei</taxon>
        <taxon>Merlucciidae</taxon>
        <taxon>Merluccius</taxon>
    </lineage>
</organism>
<evidence type="ECO:0000256" key="4">
    <source>
        <dbReference type="ARBA" id="ARBA00023125"/>
    </source>
</evidence>
<gene>
    <name evidence="15" type="primary">Foxm1</name>
    <name evidence="15" type="ORF">N1851_026133</name>
</gene>
<feature type="compositionally biased region" description="Low complexity" evidence="13">
    <location>
        <begin position="601"/>
        <end position="622"/>
    </location>
</feature>
<dbReference type="PRINTS" id="PR00053">
    <property type="entry name" value="FORKHEAD"/>
</dbReference>
<keyword evidence="8 12" id="KW-0539">Nucleus</keyword>
<dbReference type="InterPro" id="IPR018122">
    <property type="entry name" value="TF_fork_head_CS_1"/>
</dbReference>
<evidence type="ECO:0000313" key="15">
    <source>
        <dbReference type="EMBL" id="KAK0137643.1"/>
    </source>
</evidence>
<comment type="caution">
    <text evidence="15">The sequence shown here is derived from an EMBL/GenBank/DDBJ whole genome shotgun (WGS) entry which is preliminary data.</text>
</comment>
<comment type="subcellular location">
    <subcellularLocation>
        <location evidence="1 12">Nucleus</location>
    </subcellularLocation>
</comment>
<keyword evidence="16" id="KW-1185">Reference proteome</keyword>
<evidence type="ECO:0000256" key="10">
    <source>
        <dbReference type="ARBA" id="ARBA00053415"/>
    </source>
</evidence>
<dbReference type="GO" id="GO:0000977">
    <property type="term" value="F:RNA polymerase II transcription regulatory region sequence-specific DNA binding"/>
    <property type="evidence" value="ECO:0007669"/>
    <property type="project" value="TreeGrafter"/>
</dbReference>
<protein>
    <recommendedName>
        <fullName evidence="11">Forkhead box protein M1</fullName>
    </recommendedName>
</protein>
<dbReference type="GO" id="GO:0006281">
    <property type="term" value="P:DNA repair"/>
    <property type="evidence" value="ECO:0007669"/>
    <property type="project" value="UniProtKB-KW"/>
</dbReference>
<comment type="function">
    <text evidence="10">Transcription factor regulating the expression of cell cycle genes essential for DNA replication and mitosis. Plays a role in the control of cell proliferation. Also plays a role in DNA break repair, participating in the DNA damage checkpoint response. Promotes transcription of PHB2.</text>
</comment>
<dbReference type="SMART" id="SM00339">
    <property type="entry name" value="FH"/>
    <property type="match status" value="1"/>
</dbReference>
<reference evidence="15" key="1">
    <citation type="journal article" date="2023" name="Front. Mar. Sci.">
        <title>A new Merluccius polli reference genome to investigate the effects of global change in West African waters.</title>
        <authorList>
            <person name="Mateo J.L."/>
            <person name="Blanco-Fernandez C."/>
            <person name="Garcia-Vazquez E."/>
            <person name="Machado-Schiaffino G."/>
        </authorList>
    </citation>
    <scope>NUCLEOTIDE SEQUENCE</scope>
    <source>
        <strain evidence="15">C29</strain>
        <tissue evidence="15">Fin</tissue>
    </source>
</reference>
<feature type="region of interest" description="Disordered" evidence="13">
    <location>
        <begin position="600"/>
        <end position="674"/>
    </location>
</feature>
<evidence type="ECO:0000259" key="14">
    <source>
        <dbReference type="PROSITE" id="PS50039"/>
    </source>
</evidence>
<feature type="domain" description="Fork-head" evidence="14">
    <location>
        <begin position="313"/>
        <end position="391"/>
    </location>
</feature>
<keyword evidence="4 12" id="KW-0238">DNA-binding</keyword>
<sequence length="774" mass="83936">MMQLPALGVSTVTARGGLVAAWGPSDCGRSELTLEDVETLDVPLVRLFADCFGQGCWWWNGPFSSPVWLGVLSEKRKPEELFCYLSRMRRSPRRPLILKRRKLPFQLNDPPVNGNVPSKEPNGGSTPPPPAPPPAPPSDQPSPKNIAGIHIVAHPTMPDTRVVVIPQTADLQSVIGALTARGKEHGPHGPNKFILLSGSGGLAGDPCLLPGSDGDGGTVKEEEEEASRLDAKPLTGLKAFNKDLDCSPLDDSLTNIQWLGRMSTDNVGPKTVKGDTVKGEVEKENYNASQQELQADVIKVEVGSDAKSALSDRPPYSYMAMIQFAINSRTSRRMTLKDIYTWIEDHFPFFRQQTKPGWKNSIRHNLSLHDMFTRETSPDGKVSHWTIRPEANRCLTLDQVYKPGCEPTVTLVPVPRPLVPHQLLKLAPSSVCPVRRMKPLLPRSDSYLVPIQLPTSAAGTLYLPSPALCSPAHSQVHLRTVPQCTQVTPRARKRVRIAPKVAHIDAPAAMLHPTVATEIKEESVCVPLTPQRDLRRGGGGGGSSSRRKQRLVLPSQEEPVLLFPDSTFFDSGLASDASAFMDMQHGSAISRELSFKTPVKGSCSISGSSGSSGSHPASSTPSKPSGSEPWKVTPRGKGTQQAMLDFSPIRTPSGPLHTPHHDHHHHHHHHHDYSTFSFSDTPFKELPLFSSPRELLSSCGWSAVAGDSPAGDTPAGDSPAGGAPTANRSLEGLMLDTLNDSLSKVLVDISFPGLEDEDMGTANISWSEFLPQMM</sequence>
<dbReference type="AlphaFoldDB" id="A0AA47NUK2"/>
<dbReference type="Gene3D" id="1.10.10.10">
    <property type="entry name" value="Winged helix-like DNA-binding domain superfamily/Winged helix DNA-binding domain"/>
    <property type="match status" value="1"/>
</dbReference>
<dbReference type="InterPro" id="IPR036390">
    <property type="entry name" value="WH_DNA-bd_sf"/>
</dbReference>
<dbReference type="GO" id="GO:0000086">
    <property type="term" value="P:G2/M transition of mitotic cell cycle"/>
    <property type="evidence" value="ECO:0007669"/>
    <property type="project" value="InterPro"/>
</dbReference>
<evidence type="ECO:0000256" key="13">
    <source>
        <dbReference type="SAM" id="MobiDB-lite"/>
    </source>
</evidence>
<evidence type="ECO:0000256" key="5">
    <source>
        <dbReference type="ARBA" id="ARBA00023159"/>
    </source>
</evidence>
<feature type="region of interest" description="Disordered" evidence="13">
    <location>
        <begin position="707"/>
        <end position="727"/>
    </location>
</feature>
<evidence type="ECO:0000256" key="3">
    <source>
        <dbReference type="ARBA" id="ARBA00023015"/>
    </source>
</evidence>
<evidence type="ECO:0000256" key="7">
    <source>
        <dbReference type="ARBA" id="ARBA00023204"/>
    </source>
</evidence>
<feature type="compositionally biased region" description="Pro residues" evidence="13">
    <location>
        <begin position="126"/>
        <end position="140"/>
    </location>
</feature>
<dbReference type="Proteomes" id="UP001174136">
    <property type="component" value="Unassembled WGS sequence"/>
</dbReference>
<dbReference type="GO" id="GO:0042127">
    <property type="term" value="P:regulation of cell population proliferation"/>
    <property type="evidence" value="ECO:0007669"/>
    <property type="project" value="TreeGrafter"/>
</dbReference>
<proteinExistence type="predicted"/>
<dbReference type="InterPro" id="IPR047516">
    <property type="entry name" value="FH_FOXM1"/>
</dbReference>
<evidence type="ECO:0000256" key="12">
    <source>
        <dbReference type="PROSITE-ProRule" id="PRU00089"/>
    </source>
</evidence>
<evidence type="ECO:0000256" key="8">
    <source>
        <dbReference type="ARBA" id="ARBA00023242"/>
    </source>
</evidence>
<accession>A0AA47NUK2</accession>
<dbReference type="InterPro" id="IPR030456">
    <property type="entry name" value="TF_fork_head_CS_2"/>
</dbReference>
<feature type="compositionally biased region" description="Basic residues" evidence="13">
    <location>
        <begin position="658"/>
        <end position="671"/>
    </location>
</feature>
<evidence type="ECO:0000256" key="9">
    <source>
        <dbReference type="ARBA" id="ARBA00023306"/>
    </source>
</evidence>
<keyword evidence="3" id="KW-0805">Transcription regulation</keyword>
<dbReference type="GO" id="GO:0006357">
    <property type="term" value="P:regulation of transcription by RNA polymerase II"/>
    <property type="evidence" value="ECO:0007669"/>
    <property type="project" value="TreeGrafter"/>
</dbReference>
<evidence type="ECO:0000256" key="1">
    <source>
        <dbReference type="ARBA" id="ARBA00004123"/>
    </source>
</evidence>
<dbReference type="PROSITE" id="PS00658">
    <property type="entry name" value="FORK_HEAD_2"/>
    <property type="match status" value="1"/>
</dbReference>
<dbReference type="Pfam" id="PF00250">
    <property type="entry name" value="Forkhead"/>
    <property type="match status" value="1"/>
</dbReference>